<evidence type="ECO:0000313" key="1">
    <source>
        <dbReference type="EMBL" id="GAA2015159.1"/>
    </source>
</evidence>
<name>A0ABP5F2Q1_9ACTN</name>
<dbReference type="RefSeq" id="WP_344664089.1">
    <property type="nucleotide sequence ID" value="NZ_BAAAQN010000003.1"/>
</dbReference>
<reference evidence="2" key="1">
    <citation type="journal article" date="2019" name="Int. J. Syst. Evol. Microbiol.">
        <title>The Global Catalogue of Microorganisms (GCM) 10K type strain sequencing project: providing services to taxonomists for standard genome sequencing and annotation.</title>
        <authorList>
            <consortium name="The Broad Institute Genomics Platform"/>
            <consortium name="The Broad Institute Genome Sequencing Center for Infectious Disease"/>
            <person name="Wu L."/>
            <person name="Ma J."/>
        </authorList>
    </citation>
    <scope>NUCLEOTIDE SEQUENCE [LARGE SCALE GENOMIC DNA]</scope>
    <source>
        <strain evidence="2">JCM 16014</strain>
    </source>
</reference>
<sequence length="103" mass="10278">MNNSIIDPTTAALAAGAKYGSDMLAATTPSDADGALRLARNIVARLRISPEHGAAVVAAVADVIAERGVDGTDDGLRAAVAAALGQDADLASDIAMMLSESTI</sequence>
<accession>A0ABP5F2Q1</accession>
<gene>
    <name evidence="1" type="ORF">GCM10009839_07910</name>
</gene>
<evidence type="ECO:0000313" key="2">
    <source>
        <dbReference type="Proteomes" id="UP001500751"/>
    </source>
</evidence>
<dbReference type="Proteomes" id="UP001500751">
    <property type="component" value="Unassembled WGS sequence"/>
</dbReference>
<keyword evidence="2" id="KW-1185">Reference proteome</keyword>
<comment type="caution">
    <text evidence="1">The sequence shown here is derived from an EMBL/GenBank/DDBJ whole genome shotgun (WGS) entry which is preliminary data.</text>
</comment>
<dbReference type="EMBL" id="BAAAQN010000003">
    <property type="protein sequence ID" value="GAA2015159.1"/>
    <property type="molecule type" value="Genomic_DNA"/>
</dbReference>
<protein>
    <submittedName>
        <fullName evidence="1">Uncharacterized protein</fullName>
    </submittedName>
</protein>
<proteinExistence type="predicted"/>
<organism evidence="1 2">
    <name type="scientific">Catenulispora yoronensis</name>
    <dbReference type="NCBI Taxonomy" id="450799"/>
    <lineage>
        <taxon>Bacteria</taxon>
        <taxon>Bacillati</taxon>
        <taxon>Actinomycetota</taxon>
        <taxon>Actinomycetes</taxon>
        <taxon>Catenulisporales</taxon>
        <taxon>Catenulisporaceae</taxon>
        <taxon>Catenulispora</taxon>
    </lineage>
</organism>